<sequence length="146" mass="16458">MAIQKKSSARDEFLPYNKIKLSTICDRTIKSNEKRAGAILENFVPAYLAYPPEFSSNVRPSISQHGPIGPYDNNEIDEQYVKLLNVVVTHSLGLFVKLTVYVEFKQSAESRILIPTKDVKFVSTVKGIAPMVLVGRQLVPWKKSDF</sequence>
<comment type="caution">
    <text evidence="1">The sequence shown here is derived from an EMBL/GenBank/DDBJ whole genome shotgun (WGS) entry which is preliminary data.</text>
</comment>
<evidence type="ECO:0000313" key="2">
    <source>
        <dbReference type="Proteomes" id="UP000663865"/>
    </source>
</evidence>
<evidence type="ECO:0000313" key="1">
    <source>
        <dbReference type="EMBL" id="CAF3379943.1"/>
    </source>
</evidence>
<dbReference type="Proteomes" id="UP000663865">
    <property type="component" value="Unassembled WGS sequence"/>
</dbReference>
<protein>
    <submittedName>
        <fullName evidence="1">Uncharacterized protein</fullName>
    </submittedName>
</protein>
<dbReference type="AlphaFoldDB" id="A0A817YFY4"/>
<reference evidence="1" key="1">
    <citation type="submission" date="2021-02" db="EMBL/GenBank/DDBJ databases">
        <authorList>
            <person name="Nowell W R."/>
        </authorList>
    </citation>
    <scope>NUCLEOTIDE SEQUENCE</scope>
</reference>
<accession>A0A817YFY4</accession>
<gene>
    <name evidence="1" type="ORF">KIK155_LOCUS6198</name>
</gene>
<name>A0A817YFY4_9BILA</name>
<dbReference type="EMBL" id="CAJNYV010000757">
    <property type="protein sequence ID" value="CAF3379943.1"/>
    <property type="molecule type" value="Genomic_DNA"/>
</dbReference>
<proteinExistence type="predicted"/>
<organism evidence="1 2">
    <name type="scientific">Rotaria socialis</name>
    <dbReference type="NCBI Taxonomy" id="392032"/>
    <lineage>
        <taxon>Eukaryota</taxon>
        <taxon>Metazoa</taxon>
        <taxon>Spiralia</taxon>
        <taxon>Gnathifera</taxon>
        <taxon>Rotifera</taxon>
        <taxon>Eurotatoria</taxon>
        <taxon>Bdelloidea</taxon>
        <taxon>Philodinida</taxon>
        <taxon>Philodinidae</taxon>
        <taxon>Rotaria</taxon>
    </lineage>
</organism>